<dbReference type="SUPFAM" id="SSF160240">
    <property type="entry name" value="Cation efflux protein cytoplasmic domain-like"/>
    <property type="match status" value="1"/>
</dbReference>
<feature type="transmembrane region" description="Helical" evidence="6">
    <location>
        <begin position="200"/>
        <end position="225"/>
    </location>
</feature>
<feature type="transmembrane region" description="Helical" evidence="6">
    <location>
        <begin position="51"/>
        <end position="72"/>
    </location>
</feature>
<name>G0AA31_COLFT</name>
<protein>
    <submittedName>
        <fullName evidence="8">Cation diffusion facilitator family transporter</fullName>
    </submittedName>
</protein>
<dbReference type="SUPFAM" id="SSF161111">
    <property type="entry name" value="Cation efflux protein transmembrane domain-like"/>
    <property type="match status" value="1"/>
</dbReference>
<feature type="transmembrane region" description="Helical" evidence="6">
    <location>
        <begin position="231"/>
        <end position="252"/>
    </location>
</feature>
<dbReference type="Gene3D" id="1.20.1510.10">
    <property type="entry name" value="Cation efflux protein transmembrane domain"/>
    <property type="match status" value="1"/>
</dbReference>
<reference evidence="8 9" key="4">
    <citation type="journal article" date="2010" name="Environ. Microbiol.">
        <title>The bacterial genus Collimonas: mycophagy, weathering and other adaptive solutions to life in oligotrophic soil environments.</title>
        <authorList>
            <person name="Leveau J.H."/>
            <person name="Uroz S."/>
            <person name="de Boer W."/>
        </authorList>
    </citation>
    <scope>NUCLEOTIDE SEQUENCE [LARGE SCALE GENOMIC DNA]</scope>
    <source>
        <strain evidence="8 9">Ter331</strain>
    </source>
</reference>
<keyword evidence="5 6" id="KW-0472">Membrane</keyword>
<dbReference type="eggNOG" id="COG0053">
    <property type="taxonomic scope" value="Bacteria"/>
</dbReference>
<dbReference type="EMBL" id="CP002745">
    <property type="protein sequence ID" value="AEK62885.1"/>
    <property type="molecule type" value="Genomic_DNA"/>
</dbReference>
<dbReference type="AlphaFoldDB" id="G0AA31"/>
<keyword evidence="2" id="KW-0813">Transport</keyword>
<evidence type="ECO:0000313" key="9">
    <source>
        <dbReference type="Proteomes" id="UP000008392"/>
    </source>
</evidence>
<reference evidence="8 9" key="2">
    <citation type="journal article" date="2006" name="J. Microbiol. Methods">
        <title>Genomic flank-sequencing of plasposon insertion sites for rapid identification of functional genes.</title>
        <authorList>
            <person name="Leveau J.H."/>
            <person name="Gerards S."/>
            <person name="Fritsche K."/>
            <person name="Zondag G."/>
            <person name="van Veen J.A."/>
        </authorList>
    </citation>
    <scope>NUCLEOTIDE SEQUENCE [LARGE SCALE GENOMIC DNA]</scope>
    <source>
        <strain evidence="8 9">Ter331</strain>
    </source>
</reference>
<proteinExistence type="predicted"/>
<dbReference type="InterPro" id="IPR040177">
    <property type="entry name" value="SLC30A9"/>
</dbReference>
<comment type="subcellular location">
    <subcellularLocation>
        <location evidence="1">Membrane</location>
        <topology evidence="1">Multi-pass membrane protein</topology>
    </subcellularLocation>
</comment>
<evidence type="ECO:0000256" key="6">
    <source>
        <dbReference type="SAM" id="Phobius"/>
    </source>
</evidence>
<feature type="domain" description="Cation efflux protein transmembrane" evidence="7">
    <location>
        <begin position="52"/>
        <end position="255"/>
    </location>
</feature>
<evidence type="ECO:0000256" key="5">
    <source>
        <dbReference type="ARBA" id="ARBA00023136"/>
    </source>
</evidence>
<keyword evidence="3 6" id="KW-0812">Transmembrane</keyword>
<dbReference type="NCBIfam" id="TIGR01297">
    <property type="entry name" value="CDF"/>
    <property type="match status" value="1"/>
</dbReference>
<evidence type="ECO:0000313" key="8">
    <source>
        <dbReference type="EMBL" id="AEK62885.1"/>
    </source>
</evidence>
<dbReference type="InterPro" id="IPR036837">
    <property type="entry name" value="Cation_efflux_CTD_sf"/>
</dbReference>
<dbReference type="InterPro" id="IPR027469">
    <property type="entry name" value="Cation_efflux_TMD_sf"/>
</dbReference>
<organism evidence="8 9">
    <name type="scientific">Collimonas fungivorans (strain Ter331)</name>
    <dbReference type="NCBI Taxonomy" id="1005048"/>
    <lineage>
        <taxon>Bacteria</taxon>
        <taxon>Pseudomonadati</taxon>
        <taxon>Pseudomonadota</taxon>
        <taxon>Betaproteobacteria</taxon>
        <taxon>Burkholderiales</taxon>
        <taxon>Oxalobacteraceae</taxon>
        <taxon>Collimonas</taxon>
    </lineage>
</organism>
<evidence type="ECO:0000256" key="3">
    <source>
        <dbReference type="ARBA" id="ARBA00022692"/>
    </source>
</evidence>
<dbReference type="STRING" id="1005048.CFU_3060"/>
<evidence type="ECO:0000256" key="1">
    <source>
        <dbReference type="ARBA" id="ARBA00004141"/>
    </source>
</evidence>
<dbReference type="KEGG" id="cfu:CFU_3060"/>
<accession>G0AA31</accession>
<feature type="transmembrane region" description="Helical" evidence="6">
    <location>
        <begin position="118"/>
        <end position="136"/>
    </location>
</feature>
<dbReference type="GO" id="GO:0016020">
    <property type="term" value="C:membrane"/>
    <property type="evidence" value="ECO:0007669"/>
    <property type="project" value="UniProtKB-SubCell"/>
</dbReference>
<keyword evidence="4 6" id="KW-1133">Transmembrane helix</keyword>
<dbReference type="GO" id="GO:0006829">
    <property type="term" value="P:zinc ion transport"/>
    <property type="evidence" value="ECO:0007669"/>
    <property type="project" value="InterPro"/>
</dbReference>
<reference evidence="9" key="6">
    <citation type="submission" date="2011-05" db="EMBL/GenBank/DDBJ databases">
        <title>Complete sequence of Collimonas fungivorans Ter331.</title>
        <authorList>
            <person name="Leveau J.H."/>
        </authorList>
    </citation>
    <scope>NUCLEOTIDE SEQUENCE [LARGE SCALE GENOMIC DNA]</scope>
    <source>
        <strain evidence="9">Ter331</strain>
    </source>
</reference>
<dbReference type="InterPro" id="IPR002524">
    <property type="entry name" value="Cation_efflux"/>
</dbReference>
<sequence length="349" mass="37615">MPLFPQFYHIRRKLFEAAAGLLASAWQNGYRGRLCCYGIIMSSSNESSTKAIFYALGANGGIALAKFAASIYTGSGAMLAEAIHSLADCTNQVFLLIGLKEAKRPANSSHPMGYARVVYFWAMMVALLLFFVGGAFSVMEGIEHLKHPQAISTPWVALGVLGISVVLEAFSLRGALVEIRKISDGKPFMQWFRETRQSELMVVAGEDIAALAGLALAFVAVLLTVVTGNPLWDACGTIAVGLLLMIVAVMVIREVKAMVTGESAAPEVHAAIKAHIEADADVAAVRNLISMQWGEQVMIAVQAVMRPQPSDVALVDAINRIEAGIQQRWPQVHWCFFEPDHAAAAEEAA</sequence>
<dbReference type="Pfam" id="PF01545">
    <property type="entry name" value="Cation_efflux"/>
    <property type="match status" value="1"/>
</dbReference>
<dbReference type="PANTHER" id="PTHR13414:SF9">
    <property type="entry name" value="PROTON-COUPLED ZINC ANTIPORTER SLC30A9, MITOCHONDRIAL"/>
    <property type="match status" value="1"/>
</dbReference>
<feature type="transmembrane region" description="Helical" evidence="6">
    <location>
        <begin position="156"/>
        <end position="179"/>
    </location>
</feature>
<dbReference type="GO" id="GO:0008324">
    <property type="term" value="F:monoatomic cation transmembrane transporter activity"/>
    <property type="evidence" value="ECO:0007669"/>
    <property type="project" value="InterPro"/>
</dbReference>
<gene>
    <name evidence="8" type="ordered locus">CFU_3060</name>
</gene>
<dbReference type="HOGENOM" id="CLU_021126_0_1_4"/>
<evidence type="ECO:0000256" key="2">
    <source>
        <dbReference type="ARBA" id="ARBA00022448"/>
    </source>
</evidence>
<evidence type="ECO:0000259" key="7">
    <source>
        <dbReference type="Pfam" id="PF01545"/>
    </source>
</evidence>
<reference evidence="8 9" key="3">
    <citation type="journal article" date="2008" name="FEMS Microbiol. Ecol.">
        <title>Identification and characterization of genes underlying chitinolysis in Collimonas fungivorans Ter331.</title>
        <authorList>
            <person name="Fritsche K."/>
            <person name="de Boer W."/>
            <person name="Gerards S."/>
            <person name="van den Berg M."/>
            <person name="van Veen J.A."/>
            <person name="Leveau J.H."/>
        </authorList>
    </citation>
    <scope>NUCLEOTIDE SEQUENCE [LARGE SCALE GENOMIC DNA]</scope>
    <source>
        <strain evidence="8 9">Ter331</strain>
    </source>
</reference>
<evidence type="ECO:0000256" key="4">
    <source>
        <dbReference type="ARBA" id="ARBA00022989"/>
    </source>
</evidence>
<reference evidence="8 9" key="1">
    <citation type="journal article" date="2004" name="Environ. Microbiol.">
        <title>Phylogeny-function analysis of (meta)genomic libraries: screening for expression of ribosomal RNA genes by large-insert library fluorescent in situ hybridization (LIL-FISH).</title>
        <authorList>
            <person name="Leveau J.H."/>
            <person name="Gerards S."/>
            <person name="de Boer W."/>
            <person name="van Veen J.A."/>
        </authorList>
    </citation>
    <scope>NUCLEOTIDE SEQUENCE [LARGE SCALE GENOMIC DNA]</scope>
    <source>
        <strain evidence="8 9">Ter331</strain>
    </source>
</reference>
<keyword evidence="9" id="KW-1185">Reference proteome</keyword>
<dbReference type="InterPro" id="IPR058533">
    <property type="entry name" value="Cation_efflux_TM"/>
</dbReference>
<dbReference type="PANTHER" id="PTHR13414">
    <property type="entry name" value="HUEL-CATION TRANSPORTER"/>
    <property type="match status" value="1"/>
</dbReference>
<reference evidence="8 9" key="5">
    <citation type="journal article" date="2011" name="ISME J.">
        <title>Dual transcriptional profiling of a bacterial/fungal confrontation: Collimonas fungivorans versus Aspergillus niger.</title>
        <authorList>
            <person name="Mela F."/>
            <person name="Fritsche K."/>
            <person name="de Boer W."/>
            <person name="van Veen J.A."/>
            <person name="de Graaff L.H."/>
            <person name="van den Berg M."/>
            <person name="Leveau J.H."/>
        </authorList>
    </citation>
    <scope>NUCLEOTIDE SEQUENCE [LARGE SCALE GENOMIC DNA]</scope>
    <source>
        <strain evidence="8 9">Ter331</strain>
    </source>
</reference>
<dbReference type="Proteomes" id="UP000008392">
    <property type="component" value="Chromosome"/>
</dbReference>